<dbReference type="AlphaFoldDB" id="A0A6L9QLS0"/>
<feature type="region of interest" description="Disordered" evidence="1">
    <location>
        <begin position="29"/>
        <end position="53"/>
    </location>
</feature>
<evidence type="ECO:0000256" key="1">
    <source>
        <dbReference type="SAM" id="MobiDB-lite"/>
    </source>
</evidence>
<reference evidence="2 3" key="1">
    <citation type="submission" date="2020-01" db="EMBL/GenBank/DDBJ databases">
        <title>Insect and environment-associated Actinomycetes.</title>
        <authorList>
            <person name="Currrie C."/>
            <person name="Chevrette M."/>
            <person name="Carlson C."/>
            <person name="Stubbendieck R."/>
            <person name="Wendt-Pienkowski E."/>
        </authorList>
    </citation>
    <scope>NUCLEOTIDE SEQUENCE [LARGE SCALE GENOMIC DNA]</scope>
    <source>
        <strain evidence="2 3">SID10258</strain>
    </source>
</reference>
<proteinExistence type="predicted"/>
<organism evidence="2 3">
    <name type="scientific">Actinomadura bangladeshensis</name>
    <dbReference type="NCBI Taxonomy" id="453573"/>
    <lineage>
        <taxon>Bacteria</taxon>
        <taxon>Bacillati</taxon>
        <taxon>Actinomycetota</taxon>
        <taxon>Actinomycetes</taxon>
        <taxon>Streptosporangiales</taxon>
        <taxon>Thermomonosporaceae</taxon>
        <taxon>Actinomadura</taxon>
    </lineage>
</organism>
<name>A0A6L9QLS0_9ACTN</name>
<sequence>MDIASIGRSGFEASRFHMGRDAALRPVPLGMPSFTGAEHRVPADRQQAEESGV</sequence>
<evidence type="ECO:0000313" key="3">
    <source>
        <dbReference type="Proteomes" id="UP000475532"/>
    </source>
</evidence>
<dbReference type="EMBL" id="JAAGLI010000707">
    <property type="protein sequence ID" value="NEA26016.1"/>
    <property type="molecule type" value="Genomic_DNA"/>
</dbReference>
<dbReference type="Proteomes" id="UP000475532">
    <property type="component" value="Unassembled WGS sequence"/>
</dbReference>
<comment type="caution">
    <text evidence="2">The sequence shown here is derived from an EMBL/GenBank/DDBJ whole genome shotgun (WGS) entry which is preliminary data.</text>
</comment>
<protein>
    <submittedName>
        <fullName evidence="2">Uncharacterized protein</fullName>
    </submittedName>
</protein>
<accession>A0A6L9QLS0</accession>
<gene>
    <name evidence="2" type="ORF">G3I70_26495</name>
</gene>
<dbReference type="RefSeq" id="WP_163060156.1">
    <property type="nucleotide sequence ID" value="NZ_JAAGLI010000707.1"/>
</dbReference>
<evidence type="ECO:0000313" key="2">
    <source>
        <dbReference type="EMBL" id="NEA26016.1"/>
    </source>
</evidence>
<feature type="compositionally biased region" description="Basic and acidic residues" evidence="1">
    <location>
        <begin position="37"/>
        <end position="53"/>
    </location>
</feature>